<organism evidence="2 3">
    <name type="scientific">Dictyocaulus viviparus</name>
    <name type="common">Bovine lungworm</name>
    <dbReference type="NCBI Taxonomy" id="29172"/>
    <lineage>
        <taxon>Eukaryota</taxon>
        <taxon>Metazoa</taxon>
        <taxon>Ecdysozoa</taxon>
        <taxon>Nematoda</taxon>
        <taxon>Chromadorea</taxon>
        <taxon>Rhabditida</taxon>
        <taxon>Rhabditina</taxon>
        <taxon>Rhabditomorpha</taxon>
        <taxon>Strongyloidea</taxon>
        <taxon>Metastrongylidae</taxon>
        <taxon>Dictyocaulus</taxon>
    </lineage>
</organism>
<evidence type="ECO:0000313" key="3">
    <source>
        <dbReference type="Proteomes" id="UP000053766"/>
    </source>
</evidence>
<keyword evidence="1" id="KW-1133">Transmembrane helix</keyword>
<reference evidence="2 3" key="1">
    <citation type="submission" date="2013-11" db="EMBL/GenBank/DDBJ databases">
        <title>Draft genome of the bovine lungworm Dictyocaulus viviparus.</title>
        <authorList>
            <person name="Mitreva M."/>
        </authorList>
    </citation>
    <scope>NUCLEOTIDE SEQUENCE [LARGE SCALE GENOMIC DNA]</scope>
    <source>
        <strain evidence="2 3">HannoverDv2000</strain>
    </source>
</reference>
<dbReference type="AlphaFoldDB" id="A0A0D8XFX3"/>
<dbReference type="PANTHER" id="PTHR46106">
    <property type="entry name" value="IA-2 PROTEIN TYROSINE PHOSPHATASE, ISOFORM C"/>
    <property type="match status" value="1"/>
</dbReference>
<dbReference type="GO" id="GO:0030141">
    <property type="term" value="C:secretory granule"/>
    <property type="evidence" value="ECO:0007669"/>
    <property type="project" value="InterPro"/>
</dbReference>
<keyword evidence="1" id="KW-0812">Transmembrane</keyword>
<keyword evidence="1" id="KW-0472">Membrane</keyword>
<protein>
    <submittedName>
        <fullName evidence="2">Uncharacterized protein</fullName>
    </submittedName>
</protein>
<proteinExistence type="predicted"/>
<dbReference type="GO" id="GO:0045202">
    <property type="term" value="C:synapse"/>
    <property type="evidence" value="ECO:0007669"/>
    <property type="project" value="TreeGrafter"/>
</dbReference>
<name>A0A0D8XFX3_DICVI</name>
<accession>A0A0D8XFX3</accession>
<gene>
    <name evidence="2" type="ORF">DICVIV_10499</name>
</gene>
<dbReference type="PANTHER" id="PTHR46106:SF4">
    <property type="entry name" value="IA-2 PROTEIN TYROSINE PHOSPHATASE, ISOFORM C"/>
    <property type="match status" value="1"/>
</dbReference>
<dbReference type="EMBL" id="KN716554">
    <property type="protein sequence ID" value="KJH43493.1"/>
    <property type="molecule type" value="Genomic_DNA"/>
</dbReference>
<dbReference type="InterPro" id="IPR033522">
    <property type="entry name" value="IA-2/IA-2_beta"/>
</dbReference>
<keyword evidence="3" id="KW-1185">Reference proteome</keyword>
<evidence type="ECO:0000313" key="2">
    <source>
        <dbReference type="EMBL" id="KJH43493.1"/>
    </source>
</evidence>
<dbReference type="STRING" id="29172.A0A0D8XFX3"/>
<dbReference type="OrthoDB" id="9880441at2759"/>
<dbReference type="Proteomes" id="UP000053766">
    <property type="component" value="Unassembled WGS sequence"/>
</dbReference>
<sequence length="175" mass="20011">MYSYRFYLLSSRIGLENVEHKIVKGRNNVAISRVVGNRVYLKVNIKDDEQLYPLIEFLQNKIATPNNLLFDDFRFDNNQLSMHISRLEDTKPKNEKRIDSVEAIAQAVYKRRKDIAKISGAEIDETGIGIGEDSVPVESSERDWVFMPVLFICAFTIATLLLVVAVSCFSTSFRV</sequence>
<evidence type="ECO:0000256" key="1">
    <source>
        <dbReference type="SAM" id="Phobius"/>
    </source>
</evidence>
<dbReference type="GO" id="GO:0051046">
    <property type="term" value="P:regulation of secretion"/>
    <property type="evidence" value="ECO:0007669"/>
    <property type="project" value="TreeGrafter"/>
</dbReference>
<reference evidence="3" key="2">
    <citation type="journal article" date="2016" name="Sci. Rep.">
        <title>Dictyocaulus viviparus genome, variome and transcriptome elucidate lungworm biology and support future intervention.</title>
        <authorList>
            <person name="McNulty S.N."/>
            <person name="Strube C."/>
            <person name="Rosa B.A."/>
            <person name="Martin J.C."/>
            <person name="Tyagi R."/>
            <person name="Choi Y.J."/>
            <person name="Wang Q."/>
            <person name="Hallsworth Pepin K."/>
            <person name="Zhang X."/>
            <person name="Ozersky P."/>
            <person name="Wilson R.K."/>
            <person name="Sternberg P.W."/>
            <person name="Gasser R.B."/>
            <person name="Mitreva M."/>
        </authorList>
    </citation>
    <scope>NUCLEOTIDE SEQUENCE [LARGE SCALE GENOMIC DNA]</scope>
    <source>
        <strain evidence="3">HannoverDv2000</strain>
    </source>
</reference>
<feature type="transmembrane region" description="Helical" evidence="1">
    <location>
        <begin position="144"/>
        <end position="169"/>
    </location>
</feature>